<evidence type="ECO:0000256" key="4">
    <source>
        <dbReference type="ARBA" id="ARBA00022679"/>
    </source>
</evidence>
<feature type="transmembrane region" description="Helical" evidence="9">
    <location>
        <begin position="87"/>
        <end position="120"/>
    </location>
</feature>
<organism evidence="11 12">
    <name type="scientific">Microbacterium resistens</name>
    <dbReference type="NCBI Taxonomy" id="156977"/>
    <lineage>
        <taxon>Bacteria</taxon>
        <taxon>Bacillati</taxon>
        <taxon>Actinomycetota</taxon>
        <taxon>Actinomycetes</taxon>
        <taxon>Micrococcales</taxon>
        <taxon>Microbacteriaceae</taxon>
        <taxon>Microbacterium</taxon>
    </lineage>
</organism>
<keyword evidence="6 11" id="KW-0418">Kinase</keyword>
<evidence type="ECO:0000256" key="5">
    <source>
        <dbReference type="ARBA" id="ARBA00022741"/>
    </source>
</evidence>
<evidence type="ECO:0000256" key="2">
    <source>
        <dbReference type="ARBA" id="ARBA00012438"/>
    </source>
</evidence>
<dbReference type="RefSeq" id="WP_310017723.1">
    <property type="nucleotide sequence ID" value="NZ_JAVDUM010000002.1"/>
</dbReference>
<gene>
    <name evidence="11" type="ORF">J2Y69_000766</name>
</gene>
<dbReference type="EMBL" id="JAVDUM010000002">
    <property type="protein sequence ID" value="MDR6866181.1"/>
    <property type="molecule type" value="Genomic_DNA"/>
</dbReference>
<evidence type="ECO:0000256" key="6">
    <source>
        <dbReference type="ARBA" id="ARBA00022777"/>
    </source>
</evidence>
<dbReference type="InterPro" id="IPR011712">
    <property type="entry name" value="Sig_transdc_His_kin_sub3_dim/P"/>
</dbReference>
<keyword evidence="9" id="KW-0472">Membrane</keyword>
<evidence type="ECO:0000256" key="7">
    <source>
        <dbReference type="ARBA" id="ARBA00022840"/>
    </source>
</evidence>
<dbReference type="InterPro" id="IPR036890">
    <property type="entry name" value="HATPase_C_sf"/>
</dbReference>
<evidence type="ECO:0000313" key="11">
    <source>
        <dbReference type="EMBL" id="MDR6866181.1"/>
    </source>
</evidence>
<accession>A0ABU1S9A3</accession>
<keyword evidence="9" id="KW-1133">Transmembrane helix</keyword>
<comment type="catalytic activity">
    <reaction evidence="1">
        <text>ATP + protein L-histidine = ADP + protein N-phospho-L-histidine.</text>
        <dbReference type="EC" id="2.7.13.3"/>
    </reaction>
</comment>
<reference evidence="11 12" key="1">
    <citation type="submission" date="2023-07" db="EMBL/GenBank/DDBJ databases">
        <title>Sorghum-associated microbial communities from plants grown in Nebraska, USA.</title>
        <authorList>
            <person name="Schachtman D."/>
        </authorList>
    </citation>
    <scope>NUCLEOTIDE SEQUENCE [LARGE SCALE GENOMIC DNA]</scope>
    <source>
        <strain evidence="11 12">2980</strain>
    </source>
</reference>
<dbReference type="EC" id="2.7.13.3" evidence="2"/>
<keyword evidence="4" id="KW-0808">Transferase</keyword>
<evidence type="ECO:0000256" key="8">
    <source>
        <dbReference type="ARBA" id="ARBA00023012"/>
    </source>
</evidence>
<keyword evidence="12" id="KW-1185">Reference proteome</keyword>
<sequence length="382" mass="39303">MIVRAKLFSALLTTVVALVVGGWALMRGADGAWPSWATASLVLALASWLARAVLELVGRPVAAVVPALLAVLFGAVSAPVTDGLGLVPLIAGVVALMAGPVLAIVPAIAVVVAAVVVLVLGAAIDGLTPLATLAMAGGTLFGGLSGYSRRVARTAQERETLLARRELRLREEQARIEIARDLHDVLAHSLGGLVIQLDAAEALLEADRVSDAAAKVTAARGLAAAGLGEARRAVAALRDPAALVPKEGSGPDLRSGIDDLVAAHETFGGQVELVVREDEARRGEPIDGAAGSMLIHVLQEGLSNARRHAPGAPVRIDLELRAEDVRMSISNPMADTRVVRAEGGAGGFGLVGMSERVEALPGGAIRHGVVDGRFVLTVEARR</sequence>
<comment type="caution">
    <text evidence="11">The sequence shown here is derived from an EMBL/GenBank/DDBJ whole genome shotgun (WGS) entry which is preliminary data.</text>
</comment>
<dbReference type="Proteomes" id="UP001259347">
    <property type="component" value="Unassembled WGS sequence"/>
</dbReference>
<dbReference type="GO" id="GO:0016301">
    <property type="term" value="F:kinase activity"/>
    <property type="evidence" value="ECO:0007669"/>
    <property type="project" value="UniProtKB-KW"/>
</dbReference>
<dbReference type="InterPro" id="IPR050482">
    <property type="entry name" value="Sensor_HK_TwoCompSys"/>
</dbReference>
<keyword evidence="9" id="KW-0812">Transmembrane</keyword>
<keyword evidence="8" id="KW-0902">Two-component regulatory system</keyword>
<feature type="domain" description="Signal transduction histidine kinase subgroup 3 dimerisation and phosphoacceptor" evidence="10">
    <location>
        <begin position="175"/>
        <end position="241"/>
    </location>
</feature>
<evidence type="ECO:0000256" key="1">
    <source>
        <dbReference type="ARBA" id="ARBA00000085"/>
    </source>
</evidence>
<evidence type="ECO:0000313" key="12">
    <source>
        <dbReference type="Proteomes" id="UP001259347"/>
    </source>
</evidence>
<feature type="transmembrane region" description="Helical" evidence="9">
    <location>
        <begin position="61"/>
        <end position="81"/>
    </location>
</feature>
<proteinExistence type="predicted"/>
<dbReference type="SUPFAM" id="SSF55874">
    <property type="entry name" value="ATPase domain of HSP90 chaperone/DNA topoisomerase II/histidine kinase"/>
    <property type="match status" value="1"/>
</dbReference>
<name>A0ABU1S9A3_9MICO</name>
<evidence type="ECO:0000256" key="9">
    <source>
        <dbReference type="SAM" id="Phobius"/>
    </source>
</evidence>
<feature type="transmembrane region" description="Helical" evidence="9">
    <location>
        <begin position="32"/>
        <end position="54"/>
    </location>
</feature>
<keyword evidence="3" id="KW-0597">Phosphoprotein</keyword>
<keyword evidence="5" id="KW-0547">Nucleotide-binding</keyword>
<keyword evidence="7" id="KW-0067">ATP-binding</keyword>
<dbReference type="Gene3D" id="1.20.5.1930">
    <property type="match status" value="1"/>
</dbReference>
<dbReference type="Pfam" id="PF07730">
    <property type="entry name" value="HisKA_3"/>
    <property type="match status" value="1"/>
</dbReference>
<evidence type="ECO:0000256" key="3">
    <source>
        <dbReference type="ARBA" id="ARBA00022553"/>
    </source>
</evidence>
<dbReference type="PANTHER" id="PTHR24421">
    <property type="entry name" value="NITRATE/NITRITE SENSOR PROTEIN NARX-RELATED"/>
    <property type="match status" value="1"/>
</dbReference>
<protein>
    <recommendedName>
        <fullName evidence="2">histidine kinase</fullName>
        <ecNumber evidence="2">2.7.13.3</ecNumber>
    </recommendedName>
</protein>
<dbReference type="PANTHER" id="PTHR24421:SF10">
    <property type="entry name" value="NITRATE_NITRITE SENSOR PROTEIN NARQ"/>
    <property type="match status" value="1"/>
</dbReference>
<feature type="transmembrane region" description="Helical" evidence="9">
    <location>
        <begin position="7"/>
        <end position="26"/>
    </location>
</feature>
<dbReference type="Gene3D" id="3.30.565.10">
    <property type="entry name" value="Histidine kinase-like ATPase, C-terminal domain"/>
    <property type="match status" value="1"/>
</dbReference>
<evidence type="ECO:0000259" key="10">
    <source>
        <dbReference type="Pfam" id="PF07730"/>
    </source>
</evidence>